<dbReference type="InterPro" id="IPR000866">
    <property type="entry name" value="AhpC/TSA"/>
</dbReference>
<name>A0AAW2ZDB2_9EUKA</name>
<dbReference type="Gene3D" id="3.40.30.10">
    <property type="entry name" value="Glutaredoxin"/>
    <property type="match status" value="1"/>
</dbReference>
<dbReference type="GO" id="GO:0016491">
    <property type="term" value="F:oxidoreductase activity"/>
    <property type="evidence" value="ECO:0007669"/>
    <property type="project" value="InterPro"/>
</dbReference>
<dbReference type="GO" id="GO:0016209">
    <property type="term" value="F:antioxidant activity"/>
    <property type="evidence" value="ECO:0007669"/>
    <property type="project" value="InterPro"/>
</dbReference>
<evidence type="ECO:0000313" key="3">
    <source>
        <dbReference type="Proteomes" id="UP001431209"/>
    </source>
</evidence>
<sequence>MTSTSSCKAGVCFEEDDWVVTDPLKWLTSEQAKYKFTVIVFYRGAWCSFCEEALKEMNSLLDYVQSLGGHVVAVSSQDNKWVKHAKMKWGIKYAVISDQRNVLAKKYNIAVTEKNDTIYKRIIRLARSFSVNTEQLEEPEGYKNGMTQAGLVVIKNSTNKVAYHWKSEPQEKNLYGASNRVSAKTVLNSINFYFRCEDEVDSIKTFAFQNLNALYNTVVNFPNVRPLFIEHLKKEYLLDLLLFVEEVDKIENRIKQQLNRPLCSYDALTVRNMTIDVYKTFILSGSEHEIILPEMMRDELSSVFVPYDDDDRGYFICSRLNTPIFASSYRHAKKILKEESLVRFAITEEFVQQGQSVITELSEKNKAVFCSDLANYHPFRRNSV</sequence>
<feature type="domain" description="RGS" evidence="1">
    <location>
        <begin position="214"/>
        <end position="350"/>
    </location>
</feature>
<dbReference type="AlphaFoldDB" id="A0AAW2ZDB2"/>
<dbReference type="InterPro" id="IPR036249">
    <property type="entry name" value="Thioredoxin-like_sf"/>
</dbReference>
<dbReference type="InterPro" id="IPR036305">
    <property type="entry name" value="RGS_sf"/>
</dbReference>
<accession>A0AAW2ZDB2</accession>
<dbReference type="Gene3D" id="1.10.167.10">
    <property type="entry name" value="Regulator of G-protein Signalling 4, domain 2"/>
    <property type="match status" value="1"/>
</dbReference>
<dbReference type="PROSITE" id="PS50132">
    <property type="entry name" value="RGS"/>
    <property type="match status" value="1"/>
</dbReference>
<dbReference type="EMBL" id="JAOPGA020001373">
    <property type="protein sequence ID" value="KAL0487788.1"/>
    <property type="molecule type" value="Genomic_DNA"/>
</dbReference>
<reference evidence="2 3" key="1">
    <citation type="submission" date="2024-03" db="EMBL/GenBank/DDBJ databases">
        <title>The Acrasis kona genome and developmental transcriptomes reveal deep origins of eukaryotic multicellular pathways.</title>
        <authorList>
            <person name="Sheikh S."/>
            <person name="Fu C.-J."/>
            <person name="Brown M.W."/>
            <person name="Baldauf S.L."/>
        </authorList>
    </citation>
    <scope>NUCLEOTIDE SEQUENCE [LARGE SCALE GENOMIC DNA]</scope>
    <source>
        <strain evidence="2 3">ATCC MYA-3509</strain>
    </source>
</reference>
<dbReference type="SUPFAM" id="SSF48097">
    <property type="entry name" value="Regulator of G-protein signaling, RGS"/>
    <property type="match status" value="1"/>
</dbReference>
<dbReference type="Proteomes" id="UP001431209">
    <property type="component" value="Unassembled WGS sequence"/>
</dbReference>
<comment type="caution">
    <text evidence="2">The sequence shown here is derived from an EMBL/GenBank/DDBJ whole genome shotgun (WGS) entry which is preliminary data.</text>
</comment>
<evidence type="ECO:0000313" key="2">
    <source>
        <dbReference type="EMBL" id="KAL0487788.1"/>
    </source>
</evidence>
<dbReference type="InterPro" id="IPR044926">
    <property type="entry name" value="RGS_subdomain_2"/>
</dbReference>
<gene>
    <name evidence="2" type="ORF">AKO1_008671</name>
</gene>
<dbReference type="Pfam" id="PF00578">
    <property type="entry name" value="AhpC-TSA"/>
    <property type="match status" value="1"/>
</dbReference>
<keyword evidence="3" id="KW-1185">Reference proteome</keyword>
<proteinExistence type="predicted"/>
<dbReference type="SUPFAM" id="SSF52833">
    <property type="entry name" value="Thioredoxin-like"/>
    <property type="match status" value="1"/>
</dbReference>
<protein>
    <submittedName>
        <fullName evidence="2">Thiol-disulfide oxidoreductase</fullName>
    </submittedName>
</protein>
<evidence type="ECO:0000259" key="1">
    <source>
        <dbReference type="PROSITE" id="PS50132"/>
    </source>
</evidence>
<dbReference type="InterPro" id="IPR016137">
    <property type="entry name" value="RGS"/>
</dbReference>
<organism evidence="2 3">
    <name type="scientific">Acrasis kona</name>
    <dbReference type="NCBI Taxonomy" id="1008807"/>
    <lineage>
        <taxon>Eukaryota</taxon>
        <taxon>Discoba</taxon>
        <taxon>Heterolobosea</taxon>
        <taxon>Tetramitia</taxon>
        <taxon>Eutetramitia</taxon>
        <taxon>Acrasidae</taxon>
        <taxon>Acrasis</taxon>
    </lineage>
</organism>